<accession>A0A8H4RNH8</accession>
<gene>
    <name evidence="2" type="ORF">G7Y89_g6039</name>
</gene>
<evidence type="ECO:0008006" key="4">
    <source>
        <dbReference type="Google" id="ProtNLM"/>
    </source>
</evidence>
<feature type="signal peptide" evidence="1">
    <location>
        <begin position="1"/>
        <end position="19"/>
    </location>
</feature>
<evidence type="ECO:0000256" key="1">
    <source>
        <dbReference type="SAM" id="SignalP"/>
    </source>
</evidence>
<keyword evidence="3" id="KW-1185">Reference proteome</keyword>
<sequence>MKLPQLVLALSIFACGISAQGLTSTYYATINKTVTLTQWRSTVYVATTATPTSIVSCRPAWTTEGGDPFVRAKAEQNNFESGVAKKVDVVTSTLTSTVLTKVSTDVVRTKTIAKGCEPTNVKLSSSLDFGDTACGDAFDVQQTQYCGAAFKRSWNAYTVEPADCCSQCKNTLNCHSATSEPESNICAMLVITAMGNNTDAPGPTAECPIGRGRTRLGSSWNGLTDDQGNLAWRGGILNGPCGVEQPRCAALGPGP</sequence>
<keyword evidence="1" id="KW-0732">Signal</keyword>
<dbReference type="Proteomes" id="UP000566819">
    <property type="component" value="Unassembled WGS sequence"/>
</dbReference>
<reference evidence="2 3" key="1">
    <citation type="submission" date="2020-03" db="EMBL/GenBank/DDBJ databases">
        <title>Draft Genome Sequence of Cudoniella acicularis.</title>
        <authorList>
            <person name="Buettner E."/>
            <person name="Kellner H."/>
        </authorList>
    </citation>
    <scope>NUCLEOTIDE SEQUENCE [LARGE SCALE GENOMIC DNA]</scope>
    <source>
        <strain evidence="2 3">DSM 108380</strain>
    </source>
</reference>
<evidence type="ECO:0000313" key="3">
    <source>
        <dbReference type="Proteomes" id="UP000566819"/>
    </source>
</evidence>
<dbReference type="EMBL" id="JAAMPI010000379">
    <property type="protein sequence ID" value="KAF4632095.1"/>
    <property type="molecule type" value="Genomic_DNA"/>
</dbReference>
<comment type="caution">
    <text evidence="2">The sequence shown here is derived from an EMBL/GenBank/DDBJ whole genome shotgun (WGS) entry which is preliminary data.</text>
</comment>
<evidence type="ECO:0000313" key="2">
    <source>
        <dbReference type="EMBL" id="KAF4632095.1"/>
    </source>
</evidence>
<protein>
    <recommendedName>
        <fullName evidence="4">Apple domain-containing protein</fullName>
    </recommendedName>
</protein>
<proteinExistence type="predicted"/>
<feature type="chain" id="PRO_5034048681" description="Apple domain-containing protein" evidence="1">
    <location>
        <begin position="20"/>
        <end position="255"/>
    </location>
</feature>
<name>A0A8H4RNH8_9HELO</name>
<organism evidence="2 3">
    <name type="scientific">Cudoniella acicularis</name>
    <dbReference type="NCBI Taxonomy" id="354080"/>
    <lineage>
        <taxon>Eukaryota</taxon>
        <taxon>Fungi</taxon>
        <taxon>Dikarya</taxon>
        <taxon>Ascomycota</taxon>
        <taxon>Pezizomycotina</taxon>
        <taxon>Leotiomycetes</taxon>
        <taxon>Helotiales</taxon>
        <taxon>Tricladiaceae</taxon>
        <taxon>Cudoniella</taxon>
    </lineage>
</organism>
<dbReference type="PROSITE" id="PS51257">
    <property type="entry name" value="PROKAR_LIPOPROTEIN"/>
    <property type="match status" value="1"/>
</dbReference>
<dbReference type="AlphaFoldDB" id="A0A8H4RNH8"/>